<evidence type="ECO:0000256" key="1">
    <source>
        <dbReference type="ARBA" id="ARBA00008213"/>
    </source>
</evidence>
<dbReference type="KEGG" id="abat:CFX1CAM_0308"/>
<dbReference type="Proteomes" id="UP000195514">
    <property type="component" value="Chromosome I"/>
</dbReference>
<organism evidence="12 13">
    <name type="scientific">Candidatus Brevifilum fermentans</name>
    <dbReference type="NCBI Taxonomy" id="1986204"/>
    <lineage>
        <taxon>Bacteria</taxon>
        <taxon>Bacillati</taxon>
        <taxon>Chloroflexota</taxon>
        <taxon>Anaerolineae</taxon>
        <taxon>Anaerolineales</taxon>
        <taxon>Anaerolineaceae</taxon>
        <taxon>Candidatus Brevifilum</taxon>
    </lineage>
</organism>
<evidence type="ECO:0000313" key="12">
    <source>
        <dbReference type="EMBL" id="SMX53374.1"/>
    </source>
</evidence>
<keyword evidence="12" id="KW-0648">Protein biosynthesis</keyword>
<evidence type="ECO:0000259" key="10">
    <source>
        <dbReference type="Pfam" id="PF01272"/>
    </source>
</evidence>
<dbReference type="SUPFAM" id="SSF46557">
    <property type="entry name" value="GreA transcript cleavage protein, N-terminal domain"/>
    <property type="match status" value="1"/>
</dbReference>
<accession>A0A1Y6K146</accession>
<dbReference type="PROSITE" id="PS00830">
    <property type="entry name" value="GREAB_2"/>
    <property type="match status" value="1"/>
</dbReference>
<keyword evidence="12" id="KW-0251">Elongation factor</keyword>
<dbReference type="InterPro" id="IPR006359">
    <property type="entry name" value="Tscrpt_elong_fac_GreA"/>
</dbReference>
<dbReference type="AlphaFoldDB" id="A0A1Y6K146"/>
<dbReference type="FunFam" id="1.10.287.180:FF:000001">
    <property type="entry name" value="Transcription elongation factor GreA"/>
    <property type="match status" value="1"/>
</dbReference>
<evidence type="ECO:0000256" key="4">
    <source>
        <dbReference type="ARBA" id="ARBA00023125"/>
    </source>
</evidence>
<protein>
    <recommendedName>
        <fullName evidence="2 8">Transcription elongation factor GreA</fullName>
    </recommendedName>
    <alternativeName>
        <fullName evidence="7 8">Transcript cleavage factor GreA</fullName>
    </alternativeName>
</protein>
<dbReference type="RefSeq" id="WP_087861314.1">
    <property type="nucleotide sequence ID" value="NZ_LT859958.1"/>
</dbReference>
<gene>
    <name evidence="8 12" type="primary">greA</name>
    <name evidence="12" type="ORF">CFX1CAM_0308</name>
</gene>
<feature type="domain" description="Transcription elongation factor GreA/GreB C-terminal" evidence="10">
    <location>
        <begin position="80"/>
        <end position="152"/>
    </location>
</feature>
<evidence type="ECO:0000256" key="8">
    <source>
        <dbReference type="HAMAP-Rule" id="MF_00105"/>
    </source>
</evidence>
<dbReference type="Gene3D" id="3.10.50.30">
    <property type="entry name" value="Transcription elongation factor, GreA/GreB, C-terminal domain"/>
    <property type="match status" value="1"/>
</dbReference>
<dbReference type="InterPro" id="IPR023459">
    <property type="entry name" value="Tscrpt_elong_fac_GreA/B_fam"/>
</dbReference>
<dbReference type="GO" id="GO:0003677">
    <property type="term" value="F:DNA binding"/>
    <property type="evidence" value="ECO:0007669"/>
    <property type="project" value="UniProtKB-UniRule"/>
</dbReference>
<dbReference type="OrthoDB" id="9808774at2"/>
<comment type="function">
    <text evidence="6 8 9">Necessary for efficient RNA polymerase transcription elongation past template-encoded arresting sites. The arresting sites in DNA have the property of trapping a certain fraction of elongating RNA polymerases that pass through, resulting in locked ternary complexes. Cleavage of the nascent transcript by cleavage factors such as GreA or GreB allows the resumption of elongation from the new 3'terminus. GreA releases sequences of 2 to 3 nucleotides.</text>
</comment>
<evidence type="ECO:0000256" key="2">
    <source>
        <dbReference type="ARBA" id="ARBA00013729"/>
    </source>
</evidence>
<dbReference type="HAMAP" id="MF_00105">
    <property type="entry name" value="GreA_GreB"/>
    <property type="match status" value="1"/>
</dbReference>
<dbReference type="InterPro" id="IPR001437">
    <property type="entry name" value="Tscrpt_elong_fac_GreA/B_C"/>
</dbReference>
<evidence type="ECO:0000256" key="9">
    <source>
        <dbReference type="RuleBase" id="RU000556"/>
    </source>
</evidence>
<dbReference type="GO" id="GO:0006354">
    <property type="term" value="P:DNA-templated transcription elongation"/>
    <property type="evidence" value="ECO:0007669"/>
    <property type="project" value="TreeGrafter"/>
</dbReference>
<evidence type="ECO:0000256" key="6">
    <source>
        <dbReference type="ARBA" id="ARBA00024916"/>
    </source>
</evidence>
<dbReference type="EMBL" id="LT859958">
    <property type="protein sequence ID" value="SMX53374.1"/>
    <property type="molecule type" value="Genomic_DNA"/>
</dbReference>
<dbReference type="PANTHER" id="PTHR30437:SF4">
    <property type="entry name" value="TRANSCRIPTION ELONGATION FACTOR GREA"/>
    <property type="match status" value="1"/>
</dbReference>
<keyword evidence="5 8" id="KW-0804">Transcription</keyword>
<dbReference type="Gene3D" id="1.10.287.180">
    <property type="entry name" value="Transcription elongation factor, GreA/GreB, N-terminal domain"/>
    <property type="match status" value="1"/>
</dbReference>
<evidence type="ECO:0000256" key="3">
    <source>
        <dbReference type="ARBA" id="ARBA00023015"/>
    </source>
</evidence>
<dbReference type="InterPro" id="IPR036953">
    <property type="entry name" value="GreA/GreB_C_sf"/>
</dbReference>
<dbReference type="Pfam" id="PF01272">
    <property type="entry name" value="GreA_GreB"/>
    <property type="match status" value="1"/>
</dbReference>
<dbReference type="InterPro" id="IPR022691">
    <property type="entry name" value="Tscrpt_elong_fac_GreA/B_N"/>
</dbReference>
<dbReference type="PIRSF" id="PIRSF006092">
    <property type="entry name" value="GreA_GreB"/>
    <property type="match status" value="1"/>
</dbReference>
<comment type="similarity">
    <text evidence="1 8 9">Belongs to the GreA/GreB family.</text>
</comment>
<dbReference type="InterPro" id="IPR018151">
    <property type="entry name" value="TF_GreA/GreB_CS"/>
</dbReference>
<dbReference type="SUPFAM" id="SSF54534">
    <property type="entry name" value="FKBP-like"/>
    <property type="match status" value="1"/>
</dbReference>
<dbReference type="GO" id="GO:0070063">
    <property type="term" value="F:RNA polymerase binding"/>
    <property type="evidence" value="ECO:0007669"/>
    <property type="project" value="InterPro"/>
</dbReference>
<name>A0A1Y6K146_9CHLR</name>
<sequence>MASSYLTREGYEKLQQELEYLKTEKRVEVADRLREALEDGELIENAELEAAKNEQSFVEGRIKELEILLASAYLIDESTQSETVQVGSKVTIQEEGLDPEEYMIVGAAEADPRLGRISNESPLGKALLNHKVGDRVKVEAPRGEFEIEILSVG</sequence>
<keyword evidence="3 8" id="KW-0805">Transcription regulation</keyword>
<reference evidence="13" key="1">
    <citation type="submission" date="2017-05" db="EMBL/GenBank/DDBJ databases">
        <authorList>
            <person name="Kirkegaard R."/>
            <person name="Mcilroy J S."/>
        </authorList>
    </citation>
    <scope>NUCLEOTIDE SEQUENCE [LARGE SCALE GENOMIC DNA]</scope>
</reference>
<dbReference type="Pfam" id="PF03449">
    <property type="entry name" value="GreA_GreB_N"/>
    <property type="match status" value="1"/>
</dbReference>
<dbReference type="GO" id="GO:0032784">
    <property type="term" value="P:regulation of DNA-templated transcription elongation"/>
    <property type="evidence" value="ECO:0007669"/>
    <property type="project" value="UniProtKB-UniRule"/>
</dbReference>
<evidence type="ECO:0000259" key="11">
    <source>
        <dbReference type="Pfam" id="PF03449"/>
    </source>
</evidence>
<dbReference type="InterPro" id="IPR028624">
    <property type="entry name" value="Tscrpt_elong_fac_GreA/B"/>
</dbReference>
<dbReference type="GO" id="GO:0003746">
    <property type="term" value="F:translation elongation factor activity"/>
    <property type="evidence" value="ECO:0007669"/>
    <property type="project" value="UniProtKB-KW"/>
</dbReference>
<keyword evidence="13" id="KW-1185">Reference proteome</keyword>
<keyword evidence="4 8" id="KW-0238">DNA-binding</keyword>
<dbReference type="InterPro" id="IPR036805">
    <property type="entry name" value="Tscrpt_elong_fac_GreA/B_N_sf"/>
</dbReference>
<evidence type="ECO:0000256" key="7">
    <source>
        <dbReference type="ARBA" id="ARBA00030776"/>
    </source>
</evidence>
<dbReference type="NCBIfam" id="NF001263">
    <property type="entry name" value="PRK00226.1-4"/>
    <property type="match status" value="1"/>
</dbReference>
<dbReference type="NCBIfam" id="TIGR01462">
    <property type="entry name" value="greA"/>
    <property type="match status" value="1"/>
</dbReference>
<feature type="domain" description="Transcription elongation factor GreA/GreB N-terminal" evidence="11">
    <location>
        <begin position="5"/>
        <end position="72"/>
    </location>
</feature>
<evidence type="ECO:0000256" key="5">
    <source>
        <dbReference type="ARBA" id="ARBA00023163"/>
    </source>
</evidence>
<proteinExistence type="inferred from homology"/>
<dbReference type="FunFam" id="3.10.50.30:FF:000001">
    <property type="entry name" value="Transcription elongation factor GreA"/>
    <property type="match status" value="1"/>
</dbReference>
<evidence type="ECO:0000313" key="13">
    <source>
        <dbReference type="Proteomes" id="UP000195514"/>
    </source>
</evidence>
<dbReference type="PANTHER" id="PTHR30437">
    <property type="entry name" value="TRANSCRIPTION ELONGATION FACTOR GREA"/>
    <property type="match status" value="1"/>
</dbReference>